<dbReference type="AlphaFoldDB" id="A0A314ZA82"/>
<reference evidence="1 2" key="1">
    <citation type="submission" date="2018-02" db="EMBL/GenBank/DDBJ databases">
        <title>Draft genome of wild Prunus yedoensis var. nudiflora.</title>
        <authorList>
            <person name="Baek S."/>
            <person name="Kim J.-H."/>
            <person name="Choi K."/>
            <person name="Kim G.-B."/>
            <person name="Cho A."/>
            <person name="Jang H."/>
            <person name="Shin C.-H."/>
            <person name="Yu H.-J."/>
            <person name="Mun J.-H."/>
        </authorList>
    </citation>
    <scope>NUCLEOTIDE SEQUENCE [LARGE SCALE GENOMIC DNA]</scope>
    <source>
        <strain evidence="2">cv. Jeju island</strain>
        <tissue evidence="1">Leaf</tissue>
    </source>
</reference>
<evidence type="ECO:0000313" key="2">
    <source>
        <dbReference type="Proteomes" id="UP000250321"/>
    </source>
</evidence>
<sequence length="73" mass="8206">MPSPLDLLVRGLKVTLLRQRKWMVVVQWVDRILQIILGGRGSLVNSVQTLDFKKSNLTKNGLKTTQSLVSIGF</sequence>
<gene>
    <name evidence="1" type="ORF">Pyn_27956</name>
</gene>
<comment type="caution">
    <text evidence="1">The sequence shown here is derived from an EMBL/GenBank/DDBJ whole genome shotgun (WGS) entry which is preliminary data.</text>
</comment>
<dbReference type="EMBL" id="PJQY01000247">
    <property type="protein sequence ID" value="PQQ14937.1"/>
    <property type="molecule type" value="Genomic_DNA"/>
</dbReference>
<protein>
    <submittedName>
        <fullName evidence="1">Uncharacterized protein</fullName>
    </submittedName>
</protein>
<dbReference type="Proteomes" id="UP000250321">
    <property type="component" value="Unassembled WGS sequence"/>
</dbReference>
<organism evidence="1 2">
    <name type="scientific">Prunus yedoensis var. nudiflora</name>
    <dbReference type="NCBI Taxonomy" id="2094558"/>
    <lineage>
        <taxon>Eukaryota</taxon>
        <taxon>Viridiplantae</taxon>
        <taxon>Streptophyta</taxon>
        <taxon>Embryophyta</taxon>
        <taxon>Tracheophyta</taxon>
        <taxon>Spermatophyta</taxon>
        <taxon>Magnoliopsida</taxon>
        <taxon>eudicotyledons</taxon>
        <taxon>Gunneridae</taxon>
        <taxon>Pentapetalae</taxon>
        <taxon>rosids</taxon>
        <taxon>fabids</taxon>
        <taxon>Rosales</taxon>
        <taxon>Rosaceae</taxon>
        <taxon>Amygdaloideae</taxon>
        <taxon>Amygdaleae</taxon>
        <taxon>Prunus</taxon>
    </lineage>
</organism>
<keyword evidence="2" id="KW-1185">Reference proteome</keyword>
<evidence type="ECO:0000313" key="1">
    <source>
        <dbReference type="EMBL" id="PQQ14937.1"/>
    </source>
</evidence>
<name>A0A314ZA82_PRUYE</name>
<proteinExistence type="predicted"/>
<accession>A0A314ZA82</accession>